<dbReference type="SUPFAM" id="SSF46785">
    <property type="entry name" value="Winged helix' DNA-binding domain"/>
    <property type="match status" value="1"/>
</dbReference>
<keyword evidence="4" id="KW-1133">Transmembrane helix</keyword>
<feature type="domain" description="O-methyltransferase C-terminal" evidence="5">
    <location>
        <begin position="142"/>
        <end position="354"/>
    </location>
</feature>
<dbReference type="Pfam" id="PF00891">
    <property type="entry name" value="Methyltransf_2"/>
    <property type="match status" value="1"/>
</dbReference>
<dbReference type="InterPro" id="IPR006747">
    <property type="entry name" value="DUF599"/>
</dbReference>
<keyword evidence="3" id="KW-0949">S-adenosyl-L-methionine</keyword>
<sequence>MDVPKIMDVLQGSELFKAQSHLYKHIFNYISSMSLKCAVQLGIPDIIHNHGQPITLSDLVSALEIHPPKTSFVRRLMCLLVHSGFFSETRLAVRHTNQQDGDQEEEEAYDLTPSSRLLLKDKLPCLSPFVLSMLDPALVTPWHLLGDWFRGNRGSSSTPFEIAHNMNLWEYADQNPEFNNLFNEAMASDSGMMNLVIRDCKPVFEGLATLVDVGGGTGEVGRIITESIPYLKCTVLDLPHVVPNSPAVAETENLKFIGGDMFQSIPPADAVLLKLILHGWSDEKCLEILKKCRGAIPSDGGKVIIIDAVINRNKDEHQATEAKLFSDMLMMAVASGRERSEKDWEKLFLEAGFRSYKITPIFGLKFLNQPHTTVFGFENNDKKAWVERIMQVDKREVGTALSVIQSNTSAATFLGSVSLTLCSLTGAWIGGSSDNVFRSQLIYGDTSPPTISIKYISLLTCFLLAFSCFVQSARHFVHANYLISTPYSNIPVEHVEVAVIRGSNFWSLGLRALYFAINMLLWFFGPIPMFISSIVMVTLLHYMDINTRPIHRHQYPESKPKRVGVQSSEATMTIQIAP</sequence>
<evidence type="ECO:0000259" key="5">
    <source>
        <dbReference type="Pfam" id="PF00891"/>
    </source>
</evidence>
<dbReference type="InterPro" id="IPR001077">
    <property type="entry name" value="COMT_C"/>
</dbReference>
<name>A0A8K0MMF8_9ROSA</name>
<protein>
    <recommendedName>
        <fullName evidence="9">O-methyltransferase</fullName>
    </recommendedName>
</protein>
<evidence type="ECO:0000259" key="6">
    <source>
        <dbReference type="Pfam" id="PF08100"/>
    </source>
</evidence>
<dbReference type="Pfam" id="PF04654">
    <property type="entry name" value="DUF599"/>
    <property type="match status" value="1"/>
</dbReference>
<dbReference type="FunFam" id="3.40.50.150:FF:000057">
    <property type="entry name" value="O-methyltransferase ZRP4"/>
    <property type="match status" value="1"/>
</dbReference>
<keyword evidence="4" id="KW-0472">Membrane</keyword>
<dbReference type="PROSITE" id="PS51683">
    <property type="entry name" value="SAM_OMT_II"/>
    <property type="match status" value="1"/>
</dbReference>
<evidence type="ECO:0000313" key="7">
    <source>
        <dbReference type="EMBL" id="KAF3451417.1"/>
    </source>
</evidence>
<dbReference type="EMBL" id="VOIH02000003">
    <property type="protein sequence ID" value="KAF3451417.1"/>
    <property type="molecule type" value="Genomic_DNA"/>
</dbReference>
<dbReference type="Gene3D" id="3.40.50.150">
    <property type="entry name" value="Vaccinia Virus protein VP39"/>
    <property type="match status" value="1"/>
</dbReference>
<dbReference type="InterPro" id="IPR029063">
    <property type="entry name" value="SAM-dependent_MTases_sf"/>
</dbReference>
<dbReference type="GO" id="GO:0008757">
    <property type="term" value="F:S-adenosylmethionine-dependent methyltransferase activity"/>
    <property type="evidence" value="ECO:0007669"/>
    <property type="project" value="UniProtKB-ARBA"/>
</dbReference>
<dbReference type="GO" id="GO:0032259">
    <property type="term" value="P:methylation"/>
    <property type="evidence" value="ECO:0007669"/>
    <property type="project" value="UniProtKB-KW"/>
</dbReference>
<dbReference type="InterPro" id="IPR036390">
    <property type="entry name" value="WH_DNA-bd_sf"/>
</dbReference>
<dbReference type="AlphaFoldDB" id="A0A8K0MMF8"/>
<dbReference type="FunFam" id="1.10.10.10:FF:000213">
    <property type="entry name" value="Coniferyl alcohol 9-O-methyltransferase"/>
    <property type="match status" value="1"/>
</dbReference>
<dbReference type="InterPro" id="IPR016461">
    <property type="entry name" value="COMT-like"/>
</dbReference>
<dbReference type="SUPFAM" id="SSF53335">
    <property type="entry name" value="S-adenosyl-L-methionine-dependent methyltransferases"/>
    <property type="match status" value="1"/>
</dbReference>
<keyword evidence="4" id="KW-0812">Transmembrane</keyword>
<dbReference type="InterPro" id="IPR036388">
    <property type="entry name" value="WH-like_DNA-bd_sf"/>
</dbReference>
<evidence type="ECO:0000256" key="4">
    <source>
        <dbReference type="SAM" id="Phobius"/>
    </source>
</evidence>
<proteinExistence type="predicted"/>
<organism evidence="7 8">
    <name type="scientific">Rhamnella rubrinervis</name>
    <dbReference type="NCBI Taxonomy" id="2594499"/>
    <lineage>
        <taxon>Eukaryota</taxon>
        <taxon>Viridiplantae</taxon>
        <taxon>Streptophyta</taxon>
        <taxon>Embryophyta</taxon>
        <taxon>Tracheophyta</taxon>
        <taxon>Spermatophyta</taxon>
        <taxon>Magnoliopsida</taxon>
        <taxon>eudicotyledons</taxon>
        <taxon>Gunneridae</taxon>
        <taxon>Pentapetalae</taxon>
        <taxon>rosids</taxon>
        <taxon>fabids</taxon>
        <taxon>Rosales</taxon>
        <taxon>Rhamnaceae</taxon>
        <taxon>rhamnoid group</taxon>
        <taxon>Rhamneae</taxon>
        <taxon>Rhamnella</taxon>
    </lineage>
</organism>
<dbReference type="InterPro" id="IPR012967">
    <property type="entry name" value="COMT_dimerisation"/>
</dbReference>
<dbReference type="Proteomes" id="UP000796880">
    <property type="component" value="Unassembled WGS sequence"/>
</dbReference>
<reference evidence="7" key="1">
    <citation type="submission" date="2020-03" db="EMBL/GenBank/DDBJ databases">
        <title>A high-quality chromosome-level genome assembly of a woody plant with both climbing and erect habits, Rhamnella rubrinervis.</title>
        <authorList>
            <person name="Lu Z."/>
            <person name="Yang Y."/>
            <person name="Zhu X."/>
            <person name="Sun Y."/>
        </authorList>
    </citation>
    <scope>NUCLEOTIDE SEQUENCE</scope>
    <source>
        <strain evidence="7">BYM</strain>
        <tissue evidence="7">Leaf</tissue>
    </source>
</reference>
<dbReference type="Gene3D" id="1.10.10.10">
    <property type="entry name" value="Winged helix-like DNA-binding domain superfamily/Winged helix DNA-binding domain"/>
    <property type="match status" value="1"/>
</dbReference>
<dbReference type="PANTHER" id="PTHR11746">
    <property type="entry name" value="O-METHYLTRANSFERASE"/>
    <property type="match status" value="1"/>
</dbReference>
<accession>A0A8K0MMF8</accession>
<evidence type="ECO:0000256" key="2">
    <source>
        <dbReference type="ARBA" id="ARBA00022679"/>
    </source>
</evidence>
<evidence type="ECO:0000313" key="8">
    <source>
        <dbReference type="Proteomes" id="UP000796880"/>
    </source>
</evidence>
<dbReference type="GO" id="GO:0009717">
    <property type="term" value="P:isoflavonoid biosynthetic process"/>
    <property type="evidence" value="ECO:0007669"/>
    <property type="project" value="UniProtKB-ARBA"/>
</dbReference>
<keyword evidence="8" id="KW-1185">Reference proteome</keyword>
<dbReference type="Pfam" id="PF08100">
    <property type="entry name" value="Dimerisation"/>
    <property type="match status" value="1"/>
</dbReference>
<comment type="caution">
    <text evidence="7">The sequence shown here is derived from an EMBL/GenBank/DDBJ whole genome shotgun (WGS) entry which is preliminary data.</text>
</comment>
<evidence type="ECO:0000256" key="3">
    <source>
        <dbReference type="ARBA" id="ARBA00022691"/>
    </source>
</evidence>
<evidence type="ECO:0008006" key="9">
    <source>
        <dbReference type="Google" id="ProtNLM"/>
    </source>
</evidence>
<evidence type="ECO:0000256" key="1">
    <source>
        <dbReference type="ARBA" id="ARBA00022603"/>
    </source>
</evidence>
<dbReference type="OrthoDB" id="2410195at2759"/>
<gene>
    <name evidence="7" type="ORF">FNV43_RR07512</name>
</gene>
<feature type="transmembrane region" description="Helical" evidence="4">
    <location>
        <begin position="512"/>
        <end position="542"/>
    </location>
</feature>
<dbReference type="GO" id="GO:0008171">
    <property type="term" value="F:O-methyltransferase activity"/>
    <property type="evidence" value="ECO:0007669"/>
    <property type="project" value="InterPro"/>
</dbReference>
<keyword evidence="2" id="KW-0808">Transferase</keyword>
<feature type="domain" description="O-methyltransferase dimerisation" evidence="6">
    <location>
        <begin position="24"/>
        <end position="121"/>
    </location>
</feature>
<keyword evidence="1" id="KW-0489">Methyltransferase</keyword>
<dbReference type="GO" id="GO:0046983">
    <property type="term" value="F:protein dimerization activity"/>
    <property type="evidence" value="ECO:0007669"/>
    <property type="project" value="InterPro"/>
</dbReference>